<reference evidence="4 5" key="1">
    <citation type="submission" date="2018-08" db="EMBL/GenBank/DDBJ databases">
        <title>Meiothermus cateniformans JCM 15151 genome sequencing project.</title>
        <authorList>
            <person name="Da Costa M.S."/>
            <person name="Albuquerque L."/>
            <person name="Raposo P."/>
            <person name="Froufe H.J.C."/>
            <person name="Barroso C.S."/>
            <person name="Egas C."/>
        </authorList>
    </citation>
    <scope>NUCLEOTIDE SEQUENCE [LARGE SCALE GENOMIC DNA]</scope>
    <source>
        <strain evidence="4 5">JCM 15151</strain>
    </source>
</reference>
<dbReference type="Proteomes" id="UP000266089">
    <property type="component" value="Unassembled WGS sequence"/>
</dbReference>
<dbReference type="PANTHER" id="PTHR44196">
    <property type="entry name" value="DEHYDROGENASE/REDUCTASE SDR FAMILY MEMBER 7B"/>
    <property type="match status" value="1"/>
</dbReference>
<evidence type="ECO:0000256" key="1">
    <source>
        <dbReference type="ARBA" id="ARBA00006484"/>
    </source>
</evidence>
<dbReference type="SUPFAM" id="SSF51735">
    <property type="entry name" value="NAD(P)-binding Rossmann-fold domains"/>
    <property type="match status" value="1"/>
</dbReference>
<evidence type="ECO:0000313" key="5">
    <source>
        <dbReference type="Proteomes" id="UP000266089"/>
    </source>
</evidence>
<dbReference type="InterPro" id="IPR002347">
    <property type="entry name" value="SDR_fam"/>
</dbReference>
<dbReference type="Gene3D" id="3.40.50.720">
    <property type="entry name" value="NAD(P)-binding Rossmann-like Domain"/>
    <property type="match status" value="1"/>
</dbReference>
<dbReference type="Pfam" id="PF00106">
    <property type="entry name" value="adh_short"/>
    <property type="match status" value="1"/>
</dbReference>
<dbReference type="InterPro" id="IPR036291">
    <property type="entry name" value="NAD(P)-bd_dom_sf"/>
</dbReference>
<evidence type="ECO:0000313" key="4">
    <source>
        <dbReference type="EMBL" id="RIH74569.1"/>
    </source>
</evidence>
<organism evidence="4 5">
    <name type="scientific">Meiothermus taiwanensis</name>
    <dbReference type="NCBI Taxonomy" id="172827"/>
    <lineage>
        <taxon>Bacteria</taxon>
        <taxon>Thermotogati</taxon>
        <taxon>Deinococcota</taxon>
        <taxon>Deinococci</taxon>
        <taxon>Thermales</taxon>
        <taxon>Thermaceae</taxon>
        <taxon>Meiothermus</taxon>
    </lineage>
</organism>
<name>A0A399DS60_9DEIN</name>
<dbReference type="EMBL" id="QWKX01000106">
    <property type="protein sequence ID" value="RIH74569.1"/>
    <property type="molecule type" value="Genomic_DNA"/>
</dbReference>
<gene>
    <name evidence="4" type="primary">acr1</name>
    <name evidence="4" type="ORF">Mcate_02655</name>
</gene>
<dbReference type="InterPro" id="IPR057326">
    <property type="entry name" value="KR_dom"/>
</dbReference>
<dbReference type="PRINTS" id="PR00081">
    <property type="entry name" value="GDHRDH"/>
</dbReference>
<accession>A0A399DS60</accession>
<dbReference type="GO" id="GO:0016020">
    <property type="term" value="C:membrane"/>
    <property type="evidence" value="ECO:0007669"/>
    <property type="project" value="TreeGrafter"/>
</dbReference>
<dbReference type="PANTHER" id="PTHR44196:SF1">
    <property type="entry name" value="DEHYDROGENASE_REDUCTASE SDR FAMILY MEMBER 7B"/>
    <property type="match status" value="1"/>
</dbReference>
<sequence>MWPPGGGLGAIPGWDLPRGSSAPDPNRMKIAGSLCVISGASSGIGKATALELAARGARVVLVARRAQVLAEIADQIRAQGGQAWAFAADLSRPQEAARLGGWVLDQMGPPDVLVHSAGAGEWRFLDETPLEDLQRLMDTPYFSAAYLTRVFLPAMLERNRGFILSVCSPASRLVWPGATGYVAARWALHGLTEALRADLYHSRLRVCAFFPGKISDSEYFVRHSDTEGRIPRIGRFIPSITARQAALGIVRAIELEARVMFVPWQLYAFDRLAHWFPRIAEHLAWSSGARRTRL</sequence>
<dbReference type="EC" id="1.2.1.-" evidence="4"/>
<evidence type="ECO:0000256" key="2">
    <source>
        <dbReference type="ARBA" id="ARBA00023002"/>
    </source>
</evidence>
<feature type="domain" description="Ketoreductase" evidence="3">
    <location>
        <begin position="33"/>
        <end position="217"/>
    </location>
</feature>
<comment type="similarity">
    <text evidence="1">Belongs to the short-chain dehydrogenases/reductases (SDR) family.</text>
</comment>
<dbReference type="SMART" id="SM00822">
    <property type="entry name" value="PKS_KR"/>
    <property type="match status" value="1"/>
</dbReference>
<evidence type="ECO:0000259" key="3">
    <source>
        <dbReference type="SMART" id="SM00822"/>
    </source>
</evidence>
<comment type="caution">
    <text evidence="4">The sequence shown here is derived from an EMBL/GenBank/DDBJ whole genome shotgun (WGS) entry which is preliminary data.</text>
</comment>
<dbReference type="AlphaFoldDB" id="A0A399DS60"/>
<keyword evidence="2 4" id="KW-0560">Oxidoreductase</keyword>
<protein>
    <submittedName>
        <fullName evidence="4">Fatty acyl-CoA reductase</fullName>
        <ecNumber evidence="4">1.2.1.-</ecNumber>
    </submittedName>
</protein>
<proteinExistence type="inferred from homology"/>
<dbReference type="GO" id="GO:0016491">
    <property type="term" value="F:oxidoreductase activity"/>
    <property type="evidence" value="ECO:0007669"/>
    <property type="project" value="UniProtKB-KW"/>
</dbReference>